<dbReference type="InterPro" id="IPR009057">
    <property type="entry name" value="Homeodomain-like_sf"/>
</dbReference>
<evidence type="ECO:0000256" key="1">
    <source>
        <dbReference type="SAM" id="MobiDB-lite"/>
    </source>
</evidence>
<protein>
    <submittedName>
        <fullName evidence="3">Transposase number 1 of insertion sequence NGRIS-2b</fullName>
    </submittedName>
</protein>
<dbReference type="HOGENOM" id="CLU_056788_3_0_5"/>
<reference evidence="3 4" key="1">
    <citation type="journal article" date="2012" name="J. Am. Chem. Soc.">
        <title>Bacterial biosynthesis and maturation of the didemnin anti-cancer agents.</title>
        <authorList>
            <person name="Xu Y."/>
            <person name="Kersten R.D."/>
            <person name="Nam S.J."/>
            <person name="Lu L."/>
            <person name="Al-Suwailem A.M."/>
            <person name="Zheng H."/>
            <person name="Fenical W."/>
            <person name="Dorrestein P.C."/>
            <person name="Moore B.S."/>
            <person name="Qian P.Y."/>
        </authorList>
    </citation>
    <scope>NUCLEOTIDE SEQUENCE [LARGE SCALE GENOMIC DNA]</scope>
    <source>
        <strain evidence="3 4">KA081020-065</strain>
    </source>
</reference>
<dbReference type="Pfam" id="PF13551">
    <property type="entry name" value="HTH_29"/>
    <property type="match status" value="1"/>
</dbReference>
<dbReference type="SUPFAM" id="SSF46689">
    <property type="entry name" value="Homeodomain-like"/>
    <property type="match status" value="1"/>
</dbReference>
<proteinExistence type="predicted"/>
<gene>
    <name evidence="3" type="ordered locus">TMO_0720</name>
</gene>
<accession>I3TIH1</accession>
<dbReference type="eggNOG" id="COG3415">
    <property type="taxonomic scope" value="Bacteria"/>
</dbReference>
<evidence type="ECO:0000313" key="4">
    <source>
        <dbReference type="Proteomes" id="UP000005258"/>
    </source>
</evidence>
<feature type="region of interest" description="Disordered" evidence="1">
    <location>
        <begin position="155"/>
        <end position="182"/>
    </location>
</feature>
<name>I3TIH1_TISMK</name>
<evidence type="ECO:0000313" key="3">
    <source>
        <dbReference type="EMBL" id="AFK52559.1"/>
    </source>
</evidence>
<feature type="domain" description="Winged helix-turn helix" evidence="2">
    <location>
        <begin position="108"/>
        <end position="166"/>
    </location>
</feature>
<dbReference type="STRING" id="1110502.TMO_0720"/>
<organism evidence="3 4">
    <name type="scientific">Tistrella mobilis (strain KA081020-065)</name>
    <dbReference type="NCBI Taxonomy" id="1110502"/>
    <lineage>
        <taxon>Bacteria</taxon>
        <taxon>Pseudomonadati</taxon>
        <taxon>Pseudomonadota</taxon>
        <taxon>Alphaproteobacteria</taxon>
        <taxon>Geminicoccales</taxon>
        <taxon>Geminicoccaceae</taxon>
        <taxon>Tistrella</taxon>
    </lineage>
</organism>
<sequence>MAAPIPLRPDYDGAGLRALARRSKDADQTRRLLALALIYDGGSRRSAAQLGGVGLQIIRDWVLRFNAHGPDGLIDRKAPGAVPKLNAAQRQALAEKVVRGPTPAVDGVVRWRLKDLAHWIFEEFGISIDETTVGRELKAMGFRKLSARPRHHAQDVEALEDFKKNSRPDWQKSKPPYRREPG</sequence>
<dbReference type="InterPro" id="IPR025959">
    <property type="entry name" value="Winged_HTH_dom"/>
</dbReference>
<dbReference type="AlphaFoldDB" id="I3TIH1"/>
<dbReference type="PATRIC" id="fig|1110502.3.peg.743"/>
<dbReference type="Pfam" id="PF13592">
    <property type="entry name" value="HTH_33"/>
    <property type="match status" value="1"/>
</dbReference>
<evidence type="ECO:0000259" key="2">
    <source>
        <dbReference type="Pfam" id="PF13592"/>
    </source>
</evidence>
<dbReference type="EMBL" id="CP003236">
    <property type="protein sequence ID" value="AFK52559.1"/>
    <property type="molecule type" value="Genomic_DNA"/>
</dbReference>
<dbReference type="Proteomes" id="UP000005258">
    <property type="component" value="Chromosome"/>
</dbReference>
<keyword evidence="4" id="KW-1185">Reference proteome</keyword>
<dbReference type="KEGG" id="tmo:TMO_0720"/>